<sequence length="598" mass="69032">MTDLSWMAAAVQSVETYEAALETAELPRLLLTALDELLETREANASQLQELVDVLLQMVAFPIDLALPRETVVTLHSARDWAIQTLLDVLTLQPSMSKSLENMQTKFFVSAPCRQSDMQMELHQSLLAAVETEQENETLSDVMEMCASRLEDDEQFLQVTETALLGKTEALTFGSAFLQRLFDRRPMELQVDGQTERRARRGRRLFDALTLESRIRVWANHLLSWQSQLQTWMLEAQRTPFKAISAVLPDDWWLEDASAHVDPAVTAACRRYSHLYVTFIEWCRTHVELLSSSRSMEVVAILSRSTRQENAACLFNRQLLNQVPMMHRSLGSWSSKVRKRAFIMLGSTLEQLQQTRSALDHMWQYEWIGVLERPELLHEVLEFVFREDTGSDGGNKSDEDEVAARGATHFFGWFYSFSSSESAADIATLFTTISSELLVPDIRSGAQWLRRSRADFRVLPLLRLRLVWFWLLKNINIESEISTPLSERRTTSTTTDVLESIEYIFRRFTPPTTKRLFQVELVTQLLAELEWRTQHVNMRTRERFLIGITPLCAWLTKIVRLMQLEEQQKDGRNRSGNHISLVNDVQHLGERLEQFSLK</sequence>
<dbReference type="EMBL" id="NCKW01011376">
    <property type="protein sequence ID" value="POM63622.1"/>
    <property type="molecule type" value="Genomic_DNA"/>
</dbReference>
<reference evidence="1 2" key="1">
    <citation type="journal article" date="2017" name="Genome Biol. Evol.">
        <title>Phytophthora megakarya and P. palmivora, closely related causal agents of cacao black pod rot, underwent increases in genome sizes and gene numbers by different mechanisms.</title>
        <authorList>
            <person name="Ali S.S."/>
            <person name="Shao J."/>
            <person name="Lary D.J."/>
            <person name="Kronmiller B."/>
            <person name="Shen D."/>
            <person name="Strem M.D."/>
            <person name="Amoako-Attah I."/>
            <person name="Akrofi A.Y."/>
            <person name="Begoude B.A."/>
            <person name="Ten Hoopen G.M."/>
            <person name="Coulibaly K."/>
            <person name="Kebe B.I."/>
            <person name="Melnick R.L."/>
            <person name="Guiltinan M.J."/>
            <person name="Tyler B.M."/>
            <person name="Meinhardt L.W."/>
            <person name="Bailey B.A."/>
        </authorList>
    </citation>
    <scope>NUCLEOTIDE SEQUENCE [LARGE SCALE GENOMIC DNA]</scope>
    <source>
        <strain evidence="2">sbr112.9</strain>
    </source>
</reference>
<evidence type="ECO:0000313" key="1">
    <source>
        <dbReference type="EMBL" id="POM63622.1"/>
    </source>
</evidence>
<keyword evidence="2" id="KW-1185">Reference proteome</keyword>
<accession>A0A2P4XDJ7</accession>
<gene>
    <name evidence="1" type="ORF">PHPALM_20947</name>
</gene>
<protein>
    <submittedName>
        <fullName evidence="1">Uncharacterized protein</fullName>
    </submittedName>
</protein>
<dbReference type="AlphaFoldDB" id="A0A2P4XDJ7"/>
<dbReference type="Proteomes" id="UP000237271">
    <property type="component" value="Unassembled WGS sequence"/>
</dbReference>
<organism evidence="1 2">
    <name type="scientific">Phytophthora palmivora</name>
    <dbReference type="NCBI Taxonomy" id="4796"/>
    <lineage>
        <taxon>Eukaryota</taxon>
        <taxon>Sar</taxon>
        <taxon>Stramenopiles</taxon>
        <taxon>Oomycota</taxon>
        <taxon>Peronosporomycetes</taxon>
        <taxon>Peronosporales</taxon>
        <taxon>Peronosporaceae</taxon>
        <taxon>Phytophthora</taxon>
    </lineage>
</organism>
<evidence type="ECO:0000313" key="2">
    <source>
        <dbReference type="Proteomes" id="UP000237271"/>
    </source>
</evidence>
<name>A0A2P4XDJ7_9STRA</name>
<dbReference type="OrthoDB" id="165404at2759"/>
<comment type="caution">
    <text evidence="1">The sequence shown here is derived from an EMBL/GenBank/DDBJ whole genome shotgun (WGS) entry which is preliminary data.</text>
</comment>
<proteinExistence type="predicted"/>